<proteinExistence type="predicted"/>
<name>A0A147BI92_IXORI</name>
<protein>
    <submittedName>
        <fullName evidence="1">Putative polyprotein</fullName>
    </submittedName>
</protein>
<accession>A0A147BI92</accession>
<organism evidence="1">
    <name type="scientific">Ixodes ricinus</name>
    <name type="common">Common tick</name>
    <name type="synonym">Acarus ricinus</name>
    <dbReference type="NCBI Taxonomy" id="34613"/>
    <lineage>
        <taxon>Eukaryota</taxon>
        <taxon>Metazoa</taxon>
        <taxon>Ecdysozoa</taxon>
        <taxon>Arthropoda</taxon>
        <taxon>Chelicerata</taxon>
        <taxon>Arachnida</taxon>
        <taxon>Acari</taxon>
        <taxon>Parasitiformes</taxon>
        <taxon>Ixodida</taxon>
        <taxon>Ixodoidea</taxon>
        <taxon>Ixodidae</taxon>
        <taxon>Ixodinae</taxon>
        <taxon>Ixodes</taxon>
    </lineage>
</organism>
<sequence length="202" mass="22516">FLAVPGPPPQAWPAWKETFMSFLGAAGLEGVDPKRKKQILFSLLGIEGQRIVSAFGFTNLPHSELLDEFETFLAAVESHFVFSGSLALERKKLRLRVQQPGESVTEFLAALRHQHALCAFEDGSENTRLCDLFLDGLISRRVQDRILRDCVGRQVPTLERAIQLALQFEQLARTAEQYHQPRQGEPVASCSTAPVQYVAGPE</sequence>
<dbReference type="AlphaFoldDB" id="A0A147BI92"/>
<feature type="non-terminal residue" evidence="1">
    <location>
        <position position="202"/>
    </location>
</feature>
<dbReference type="PANTHER" id="PTHR33198:SF20">
    <property type="entry name" value="RETROTRANSPOSON GAG DOMAIN-CONTAINING PROTEIN"/>
    <property type="match status" value="1"/>
</dbReference>
<reference evidence="1" key="1">
    <citation type="journal article" date="2018" name="PLoS Negl. Trop. Dis.">
        <title>Sialome diversity of ticks revealed by RNAseq of single tick salivary glands.</title>
        <authorList>
            <person name="Perner J."/>
            <person name="Kropackova S."/>
            <person name="Kopacek P."/>
            <person name="Ribeiro J.M."/>
        </authorList>
    </citation>
    <scope>NUCLEOTIDE SEQUENCE</scope>
    <source>
        <strain evidence="1">Siblings of single egg batch collected in Ceske Budejovice</strain>
        <tissue evidence="1">Salivary glands</tissue>
    </source>
</reference>
<evidence type="ECO:0000313" key="1">
    <source>
        <dbReference type="EMBL" id="JAR90500.1"/>
    </source>
</evidence>
<feature type="non-terminal residue" evidence="1">
    <location>
        <position position="1"/>
    </location>
</feature>
<dbReference type="EMBL" id="GEGO01004904">
    <property type="protein sequence ID" value="JAR90500.1"/>
    <property type="molecule type" value="Transcribed_RNA"/>
</dbReference>
<dbReference type="PANTHER" id="PTHR33198">
    <property type="entry name" value="ANK_REP_REGION DOMAIN-CONTAINING PROTEIN-RELATED"/>
    <property type="match status" value="1"/>
</dbReference>